<comment type="caution">
    <text evidence="1">The sequence shown here is derived from an EMBL/GenBank/DDBJ whole genome shotgun (WGS) entry which is preliminary data.</text>
</comment>
<evidence type="ECO:0000313" key="2">
    <source>
        <dbReference type="Proteomes" id="UP000287651"/>
    </source>
</evidence>
<accession>A0A444D495</accession>
<proteinExistence type="predicted"/>
<dbReference type="AlphaFoldDB" id="A0A444D495"/>
<evidence type="ECO:0000313" key="1">
    <source>
        <dbReference type="EMBL" id="RRT36751.1"/>
    </source>
</evidence>
<protein>
    <submittedName>
        <fullName evidence="1">Uncharacterized protein</fullName>
    </submittedName>
</protein>
<dbReference type="Proteomes" id="UP000287651">
    <property type="component" value="Unassembled WGS sequence"/>
</dbReference>
<reference evidence="1 2" key="1">
    <citation type="journal article" date="2014" name="Agronomy (Basel)">
        <title>A Draft Genome Sequence for Ensete ventricosum, the Drought-Tolerant Tree Against Hunger.</title>
        <authorList>
            <person name="Harrison J."/>
            <person name="Moore K.A."/>
            <person name="Paszkiewicz K."/>
            <person name="Jones T."/>
            <person name="Grant M."/>
            <person name="Ambacheew D."/>
            <person name="Muzemil S."/>
            <person name="Studholme D.J."/>
        </authorList>
    </citation>
    <scope>NUCLEOTIDE SEQUENCE [LARGE SCALE GENOMIC DNA]</scope>
</reference>
<name>A0A444D495_ENSVE</name>
<gene>
    <name evidence="1" type="ORF">B296_00058028</name>
</gene>
<dbReference type="EMBL" id="AMZH03023168">
    <property type="protein sequence ID" value="RRT36751.1"/>
    <property type="molecule type" value="Genomic_DNA"/>
</dbReference>
<sequence length="77" mass="8579">MTSYMYTISAAIRAMRFITWHKNQLGFSEVGAEGTHTKPLVPLMVDYVVMLLGASTIGRTRLGNVHCHHLCLNQCSV</sequence>
<organism evidence="1 2">
    <name type="scientific">Ensete ventricosum</name>
    <name type="common">Abyssinian banana</name>
    <name type="synonym">Musa ensete</name>
    <dbReference type="NCBI Taxonomy" id="4639"/>
    <lineage>
        <taxon>Eukaryota</taxon>
        <taxon>Viridiplantae</taxon>
        <taxon>Streptophyta</taxon>
        <taxon>Embryophyta</taxon>
        <taxon>Tracheophyta</taxon>
        <taxon>Spermatophyta</taxon>
        <taxon>Magnoliopsida</taxon>
        <taxon>Liliopsida</taxon>
        <taxon>Zingiberales</taxon>
        <taxon>Musaceae</taxon>
        <taxon>Ensete</taxon>
    </lineage>
</organism>